<proteinExistence type="predicted"/>
<sequence length="80" mass="8326">MLLASTINAFTGVAFSRAQAAARIACAPRADCLTRGNTVTIELTLRVPLPLIPAIDASTPFAVAVEAAASQPVSRFWGAR</sequence>
<gene>
    <name evidence="1" type="ORF">QF206_00270</name>
</gene>
<organism evidence="1 2">
    <name type="scientific">Ruicaihuangia caeni</name>
    <dbReference type="NCBI Taxonomy" id="3042517"/>
    <lineage>
        <taxon>Bacteria</taxon>
        <taxon>Bacillati</taxon>
        <taxon>Actinomycetota</taxon>
        <taxon>Actinomycetes</taxon>
        <taxon>Micrococcales</taxon>
        <taxon>Microbacteriaceae</taxon>
        <taxon>Ruicaihuangia</taxon>
    </lineage>
</organism>
<dbReference type="EMBL" id="JASATX010000001">
    <property type="protein sequence ID" value="MDI2097403.1"/>
    <property type="molecule type" value="Genomic_DNA"/>
</dbReference>
<reference evidence="1 2" key="1">
    <citation type="submission" date="2023-04" db="EMBL/GenBank/DDBJ databases">
        <title>Klugiella caeni sp. nov. isolated from the sludge of biochemical tank.</title>
        <authorList>
            <person name="Geng K."/>
        </authorList>
    </citation>
    <scope>NUCLEOTIDE SEQUENCE [LARGE SCALE GENOMIC DNA]</scope>
    <source>
        <strain evidence="1 2">YN-L-19</strain>
    </source>
</reference>
<accession>A0AAW6T5G8</accession>
<keyword evidence="2" id="KW-1185">Reference proteome</keyword>
<protein>
    <submittedName>
        <fullName evidence="1">Uncharacterized protein</fullName>
    </submittedName>
</protein>
<dbReference type="Proteomes" id="UP001321506">
    <property type="component" value="Unassembled WGS sequence"/>
</dbReference>
<name>A0AAW6T5G8_9MICO</name>
<comment type="caution">
    <text evidence="1">The sequence shown here is derived from an EMBL/GenBank/DDBJ whole genome shotgun (WGS) entry which is preliminary data.</text>
</comment>
<evidence type="ECO:0000313" key="2">
    <source>
        <dbReference type="Proteomes" id="UP001321506"/>
    </source>
</evidence>
<dbReference type="AlphaFoldDB" id="A0AAW6T5G8"/>
<evidence type="ECO:0000313" key="1">
    <source>
        <dbReference type="EMBL" id="MDI2097403.1"/>
    </source>
</evidence>
<dbReference type="RefSeq" id="WP_281487201.1">
    <property type="nucleotide sequence ID" value="NZ_JASATX010000001.1"/>
</dbReference>